<dbReference type="SUPFAM" id="SSF101908">
    <property type="entry name" value="Putative isomerase YbhE"/>
    <property type="match status" value="1"/>
</dbReference>
<reference evidence="7 8" key="1">
    <citation type="submission" date="2021-06" db="EMBL/GenBank/DDBJ databases">
        <authorList>
            <person name="Kallberg Y."/>
            <person name="Tangrot J."/>
            <person name="Rosling A."/>
        </authorList>
    </citation>
    <scope>NUCLEOTIDE SEQUENCE [LARGE SCALE GENOMIC DNA]</scope>
    <source>
        <strain evidence="7 8">120-4 pot B 10/14</strain>
    </source>
</reference>
<evidence type="ECO:0000313" key="7">
    <source>
        <dbReference type="EMBL" id="CAG8713047.1"/>
    </source>
</evidence>
<dbReference type="Proteomes" id="UP000789901">
    <property type="component" value="Unassembled WGS sequence"/>
</dbReference>
<evidence type="ECO:0000259" key="5">
    <source>
        <dbReference type="Pfam" id="PF10433"/>
    </source>
</evidence>
<protein>
    <submittedName>
        <fullName evidence="7">16779_t:CDS:1</fullName>
    </submittedName>
</protein>
<dbReference type="InterPro" id="IPR004871">
    <property type="entry name" value="RSE1/DDB1/CPSF1_C"/>
</dbReference>
<comment type="subcellular location">
    <subcellularLocation>
        <location evidence="1">Nucleus</location>
    </subcellularLocation>
</comment>
<dbReference type="InterPro" id="IPR018846">
    <property type="entry name" value="Beta-prop_RSE1/DDB1/CPSF1_1st"/>
</dbReference>
<comment type="caution">
    <text evidence="7">The sequence shown here is derived from an EMBL/GenBank/DDBJ whole genome shotgun (WGS) entry which is preliminary data.</text>
</comment>
<feature type="compositionally biased region" description="Polar residues" evidence="3">
    <location>
        <begin position="1117"/>
        <end position="1132"/>
    </location>
</feature>
<accession>A0ABN7V2V1</accession>
<dbReference type="Gene3D" id="1.10.150.910">
    <property type="match status" value="1"/>
</dbReference>
<organism evidence="7 8">
    <name type="scientific">Gigaspora margarita</name>
    <dbReference type="NCBI Taxonomy" id="4874"/>
    <lineage>
        <taxon>Eukaryota</taxon>
        <taxon>Fungi</taxon>
        <taxon>Fungi incertae sedis</taxon>
        <taxon>Mucoromycota</taxon>
        <taxon>Glomeromycotina</taxon>
        <taxon>Glomeromycetes</taxon>
        <taxon>Diversisporales</taxon>
        <taxon>Gigasporaceae</taxon>
        <taxon>Gigaspora</taxon>
    </lineage>
</organism>
<feature type="domain" description="RSE1/DDB1/CPSF1 C-terminal" evidence="4">
    <location>
        <begin position="615"/>
        <end position="822"/>
    </location>
</feature>
<feature type="region of interest" description="Disordered" evidence="3">
    <location>
        <begin position="899"/>
        <end position="957"/>
    </location>
</feature>
<feature type="domain" description="RSE1/DDB1/CPSF1 first beta-propeller" evidence="5">
    <location>
        <begin position="107"/>
        <end position="226"/>
    </location>
</feature>
<feature type="domain" description="RSE1/DDB1/CPSF1 second beta-propeller" evidence="6">
    <location>
        <begin position="281"/>
        <end position="567"/>
    </location>
</feature>
<feature type="region of interest" description="Disordered" evidence="3">
    <location>
        <begin position="994"/>
        <end position="1072"/>
    </location>
</feature>
<feature type="domain" description="RSE1/DDB1/CPSF1 first beta-propeller" evidence="5">
    <location>
        <begin position="1"/>
        <end position="96"/>
    </location>
</feature>
<keyword evidence="8" id="KW-1185">Reference proteome</keyword>
<dbReference type="EMBL" id="CAJVQB010008035">
    <property type="protein sequence ID" value="CAG8713047.1"/>
    <property type="molecule type" value="Genomic_DNA"/>
</dbReference>
<feature type="compositionally biased region" description="Basic residues" evidence="3">
    <location>
        <begin position="931"/>
        <end position="944"/>
    </location>
</feature>
<gene>
    <name evidence="7" type="ORF">GMARGA_LOCUS12890</name>
</gene>
<dbReference type="SUPFAM" id="SSF50978">
    <property type="entry name" value="WD40 repeat-like"/>
    <property type="match status" value="1"/>
</dbReference>
<dbReference type="Pfam" id="PF03178">
    <property type="entry name" value="CPSF_A"/>
    <property type="match status" value="1"/>
</dbReference>
<evidence type="ECO:0000256" key="3">
    <source>
        <dbReference type="SAM" id="MobiDB-lite"/>
    </source>
</evidence>
<evidence type="ECO:0000259" key="6">
    <source>
        <dbReference type="Pfam" id="PF23726"/>
    </source>
</evidence>
<evidence type="ECO:0000313" key="8">
    <source>
        <dbReference type="Proteomes" id="UP000789901"/>
    </source>
</evidence>
<dbReference type="Pfam" id="PF23726">
    <property type="entry name" value="Beta-prop_RSE1_2nd"/>
    <property type="match status" value="1"/>
</dbReference>
<evidence type="ECO:0000256" key="2">
    <source>
        <dbReference type="ARBA" id="ARBA00023242"/>
    </source>
</evidence>
<dbReference type="InterPro" id="IPR015943">
    <property type="entry name" value="WD40/YVTN_repeat-like_dom_sf"/>
</dbReference>
<sequence length="1195" mass="133570">IYTLVPGGLKSFKDVPVYGRIAAMQIYRPRGRDTDLLFVATDQQQYFVISYDEKQHQLITETKGSMELRVGQVPQTGMMSALDPYCRLIGLIAYQEKEFAPGPSFKEELDDTTEFLIAVPKGGFLAVASKHITYYDNNFKSRTILLKHKTAMRGVAAVDDDGSRYLLGDIFGTLYLLIIPDIGDLYTHTLGKISVPQCLLYLDHSYVFVGSHFGDSQLIRLRQTPNEQGVLLDVLDTFINLSPIVDFCVVNLERQGQGHIITCSGGTKDGSLRIIRNGVGITEQAVMEMPGITGVWSLRPYYDSPCDDTLVISLIGETRVLRLEEGEELQEVDEYSGFDMSQSTIATRNLVGNLLVQVTQYQVRLIDLDNRRLVSQWDPPHNSKITVADINPSQVVIAISGGILIYFQVQGMELVKINQRKLQYEIACMSINPLDPIHPEISSIVAIGLWTVVGVQVLRLPTLEIIADQPLEGASMTRSVLLSTFENNHYLLAALGDGQLFHFILDPTTGRLSERKQLSLGTQPVMLTSFTSNGLSHVFAASDRPTVIYIYDSFEMQPNEDVHSLTSVKFDVKEDSPEYYVVGTSFTVQGETNASKGRILVFQVSVFEWKVAEDGNADLIPICSNKDFSLALRVVSRGHFVLVGDLFRSISLLAYKESDKDNKSLEVIAKDNNPHWISSVEAFDDDEFIASDTNYDFITFRKNDDTTDEDERRKLETNGFFHLGDSVNQIRHGSLAMNVSETEPVGISSELLYCTSSGAIGVIASIPEQKFKFLKKLEVSIDKVIGSIGDLSHKEWRSMRKGNKLYEARGFIDGDLIESFLDRSRSEMVQIAEECDMKVDELLKIVEDILKKMMHPYVVASILVGGAVVCYTAYILYKEFTEVPQYEYVFADGPRTGKDSKWRASKGQSNDHQSSDDENLSLIGSEEKSGIRRRRRGSKDKLRKNLSNNSHSDDEQELLDRLSYLNAVEQEIERKKQQLANEERILSEREREIEKRRQNLSQSTRSSRSSSHSDLWQSINSPIGATHSNHSTTSTSTHGFEDEQPLIIGNPDVNSLHSAPPTDKMTNSSVNEEHNSLSDSFAHAVLSQDLSHISLQQQMSDINPAFVIHPPAPYSVASNSTVSSKQSSHNTIQEPEQKLQEQQLLGSNALPDQSPSLLKSVPTEETWSEIGSIASENLGSIMSSIVDIDMENIEH</sequence>
<dbReference type="InterPro" id="IPR058543">
    <property type="entry name" value="Beta-prop_RSE1/DDB1/CPSF1_2nd"/>
</dbReference>
<name>A0ABN7V2V1_GIGMA</name>
<evidence type="ECO:0000256" key="1">
    <source>
        <dbReference type="ARBA" id="ARBA00004123"/>
    </source>
</evidence>
<feature type="compositionally biased region" description="Low complexity" evidence="3">
    <location>
        <begin position="999"/>
        <end position="1018"/>
    </location>
</feature>
<feature type="non-terminal residue" evidence="7">
    <location>
        <position position="1"/>
    </location>
</feature>
<feature type="region of interest" description="Disordered" evidence="3">
    <location>
        <begin position="1117"/>
        <end position="1139"/>
    </location>
</feature>
<dbReference type="InterPro" id="IPR050358">
    <property type="entry name" value="RSE1/DDB1/CFT1"/>
</dbReference>
<dbReference type="PANTHER" id="PTHR10644">
    <property type="entry name" value="DNA REPAIR/RNA PROCESSING CPSF FAMILY"/>
    <property type="match status" value="1"/>
</dbReference>
<evidence type="ECO:0000259" key="4">
    <source>
        <dbReference type="Pfam" id="PF03178"/>
    </source>
</evidence>
<dbReference type="Pfam" id="PF10433">
    <property type="entry name" value="Beta-prop_RSE1_1st"/>
    <property type="match status" value="2"/>
</dbReference>
<feature type="compositionally biased region" description="Low complexity" evidence="3">
    <location>
        <begin position="1026"/>
        <end position="1038"/>
    </location>
</feature>
<keyword evidence="2" id="KW-0539">Nucleus</keyword>
<dbReference type="Gene3D" id="2.130.10.10">
    <property type="entry name" value="YVTN repeat-like/Quinoprotein amine dehydrogenase"/>
    <property type="match status" value="4"/>
</dbReference>
<proteinExistence type="predicted"/>
<dbReference type="InterPro" id="IPR036322">
    <property type="entry name" value="WD40_repeat_dom_sf"/>
</dbReference>